<name>A0ABS3VK12_MICEH</name>
<accession>A0ABS3VK12</accession>
<dbReference type="Proteomes" id="UP000823521">
    <property type="component" value="Unassembled WGS sequence"/>
</dbReference>
<evidence type="ECO:0000313" key="2">
    <source>
        <dbReference type="Proteomes" id="UP000823521"/>
    </source>
</evidence>
<reference evidence="1 2" key="1">
    <citation type="submission" date="2019-12" db="EMBL/GenBank/DDBJ databases">
        <title>Whole genome sequencing of endophytic Actinobacterium Micromonospora sp. MPMI6T.</title>
        <authorList>
            <person name="Evv R."/>
            <person name="Podile A.R."/>
        </authorList>
    </citation>
    <scope>NUCLEOTIDE SEQUENCE [LARGE SCALE GENOMIC DNA]</scope>
    <source>
        <strain evidence="1 2">MPMI6</strain>
    </source>
</reference>
<dbReference type="Pfam" id="PF17914">
    <property type="entry name" value="HopA1"/>
    <property type="match status" value="1"/>
</dbReference>
<keyword evidence="2" id="KW-1185">Reference proteome</keyword>
<dbReference type="InterPro" id="IPR040871">
    <property type="entry name" value="HopA1"/>
</dbReference>
<organism evidence="1 2">
    <name type="scientific">Micromonospora echinofusca</name>
    <dbReference type="NCBI Taxonomy" id="47858"/>
    <lineage>
        <taxon>Bacteria</taxon>
        <taxon>Bacillati</taxon>
        <taxon>Actinomycetota</taxon>
        <taxon>Actinomycetes</taxon>
        <taxon>Micromonosporales</taxon>
        <taxon>Micromonosporaceae</taxon>
        <taxon>Micromonospora</taxon>
    </lineage>
</organism>
<comment type="caution">
    <text evidence="1">The sequence shown here is derived from an EMBL/GenBank/DDBJ whole genome shotgun (WGS) entry which is preliminary data.</text>
</comment>
<sequence length="245" mass="25711">MEGRLAAALPHRRTPVRAPVVEDGNDDCVVELSGVRVRVPAGRVGARDDDGTATVSLDAARPTLSPGFYLCDGSAGSITGAGPILRLYLHLATADHAPGALAAGLGVLESRQVPYRAKILSLPGSYPRRDAMVVYLEQPAWPVLDDLVEALSGVPGLVDETSPFARRVAPGIAVAWDPADGRPGMRALSFGEHRARMTAEAVVDHAVRGIPLAEAVAAAFLRGGADPAAPFRNTTSPRLPWPDRP</sequence>
<proteinExistence type="predicted"/>
<dbReference type="EMBL" id="WVUH01000006">
    <property type="protein sequence ID" value="MBO4204806.1"/>
    <property type="molecule type" value="Genomic_DNA"/>
</dbReference>
<evidence type="ECO:0000313" key="1">
    <source>
        <dbReference type="EMBL" id="MBO4204806.1"/>
    </source>
</evidence>
<protein>
    <submittedName>
        <fullName evidence="1">Uncharacterized protein</fullName>
    </submittedName>
</protein>
<gene>
    <name evidence="1" type="ORF">GSF22_02120</name>
</gene>